<protein>
    <submittedName>
        <fullName evidence="5">Tumor necrosis factor receptor superfamily member 14-like</fullName>
    </submittedName>
</protein>
<dbReference type="CDD" id="cd00185">
    <property type="entry name" value="TNFRSF"/>
    <property type="match status" value="1"/>
</dbReference>
<dbReference type="GO" id="GO:0006915">
    <property type="term" value="P:apoptotic process"/>
    <property type="evidence" value="ECO:0007669"/>
    <property type="project" value="InterPro"/>
</dbReference>
<dbReference type="RefSeq" id="XP_051786493.1">
    <property type="nucleotide sequence ID" value="XM_051930533.1"/>
</dbReference>
<dbReference type="PANTHER" id="PTHR46838:SF1">
    <property type="entry name" value="TUMOR NECROSIS FACTOR RECEPTOR SUPERFAMILY MEMBER 14"/>
    <property type="match status" value="1"/>
</dbReference>
<feature type="disulfide bond" evidence="1">
    <location>
        <begin position="77"/>
        <end position="90"/>
    </location>
</feature>
<accession>A0A8C4T8C0</accession>
<dbReference type="SMART" id="SM00208">
    <property type="entry name" value="TNFR"/>
    <property type="match status" value="4"/>
</dbReference>
<dbReference type="FunFam" id="2.10.50.10:FF:000007">
    <property type="entry name" value="TNF receptor superfamily member 14"/>
    <property type="match status" value="1"/>
</dbReference>
<dbReference type="Pfam" id="PF00020">
    <property type="entry name" value="TNFR_c6"/>
    <property type="match status" value="1"/>
</dbReference>
<dbReference type="GO" id="GO:0007165">
    <property type="term" value="P:signal transduction"/>
    <property type="evidence" value="ECO:0007669"/>
    <property type="project" value="InterPro"/>
</dbReference>
<proteinExistence type="predicted"/>
<feature type="disulfide bond" evidence="1">
    <location>
        <begin position="101"/>
        <end position="116"/>
    </location>
</feature>
<dbReference type="InterPro" id="IPR008063">
    <property type="entry name" value="Fas_rcpt"/>
</dbReference>
<keyword evidence="3" id="KW-0812">Transmembrane</keyword>
<feature type="repeat" description="TNFR-Cys" evidence="1">
    <location>
        <begin position="64"/>
        <end position="98"/>
    </location>
</feature>
<keyword evidence="1" id="KW-1015">Disulfide bond</keyword>
<feature type="transmembrane region" description="Helical" evidence="3">
    <location>
        <begin position="6"/>
        <end position="27"/>
    </location>
</feature>
<dbReference type="Ensembl" id="ENSECRT00000028372.1">
    <property type="protein sequence ID" value="ENSECRP00000027792.1"/>
    <property type="gene ID" value="ENSECRG00000018828.1"/>
</dbReference>
<reference evidence="5" key="2">
    <citation type="submission" date="2025-09" db="UniProtKB">
        <authorList>
            <consortium name="Ensembl"/>
        </authorList>
    </citation>
    <scope>IDENTIFICATION</scope>
</reference>
<dbReference type="SUPFAM" id="SSF57586">
    <property type="entry name" value="TNF receptor-like"/>
    <property type="match status" value="2"/>
</dbReference>
<dbReference type="GO" id="GO:0009897">
    <property type="term" value="C:external side of plasma membrane"/>
    <property type="evidence" value="ECO:0007669"/>
    <property type="project" value="TreeGrafter"/>
</dbReference>
<dbReference type="PRINTS" id="PR01680">
    <property type="entry name" value="TNFACTORR6"/>
</dbReference>
<organism evidence="5 6">
    <name type="scientific">Erpetoichthys calabaricus</name>
    <name type="common">Rope fish</name>
    <name type="synonym">Calamoichthys calabaricus</name>
    <dbReference type="NCBI Taxonomy" id="27687"/>
    <lineage>
        <taxon>Eukaryota</taxon>
        <taxon>Metazoa</taxon>
        <taxon>Chordata</taxon>
        <taxon>Craniata</taxon>
        <taxon>Vertebrata</taxon>
        <taxon>Euteleostomi</taxon>
        <taxon>Actinopterygii</taxon>
        <taxon>Polypteriformes</taxon>
        <taxon>Polypteridae</taxon>
        <taxon>Erpetoichthys</taxon>
    </lineage>
</organism>
<dbReference type="InterPro" id="IPR001368">
    <property type="entry name" value="TNFR/NGFR_Cys_rich_reg"/>
</dbReference>
<feature type="disulfide bond" evidence="1">
    <location>
        <begin position="80"/>
        <end position="98"/>
    </location>
</feature>
<comment type="caution">
    <text evidence="1">Lacks conserved residue(s) required for the propagation of feature annotation.</text>
</comment>
<dbReference type="GO" id="GO:2000406">
    <property type="term" value="P:positive regulation of T cell migration"/>
    <property type="evidence" value="ECO:0007669"/>
    <property type="project" value="TreeGrafter"/>
</dbReference>
<dbReference type="GO" id="GO:0050830">
    <property type="term" value="P:defense response to Gram-positive bacterium"/>
    <property type="evidence" value="ECO:0007669"/>
    <property type="project" value="TreeGrafter"/>
</dbReference>
<dbReference type="RefSeq" id="XP_051786494.1">
    <property type="nucleotide sequence ID" value="XM_051930534.1"/>
</dbReference>
<feature type="transmembrane region" description="Helical" evidence="3">
    <location>
        <begin position="233"/>
        <end position="254"/>
    </location>
</feature>
<feature type="domain" description="TNFR-Cys" evidence="4">
    <location>
        <begin position="64"/>
        <end position="98"/>
    </location>
</feature>
<feature type="transmembrane region" description="Helical" evidence="3">
    <location>
        <begin position="39"/>
        <end position="59"/>
    </location>
</feature>
<dbReference type="RefSeq" id="XP_051786492.1">
    <property type="nucleotide sequence ID" value="XM_051930532.1"/>
</dbReference>
<keyword evidence="3" id="KW-0472">Membrane</keyword>
<keyword evidence="6" id="KW-1185">Reference proteome</keyword>
<evidence type="ECO:0000256" key="3">
    <source>
        <dbReference type="SAM" id="Phobius"/>
    </source>
</evidence>
<dbReference type="CDD" id="cd13405">
    <property type="entry name" value="TNFRSF14_teleost"/>
    <property type="match status" value="1"/>
</dbReference>
<feature type="repeat" description="TNFR-Cys" evidence="1">
    <location>
        <begin position="100"/>
        <end position="142"/>
    </location>
</feature>
<evidence type="ECO:0000256" key="2">
    <source>
        <dbReference type="SAM" id="MobiDB-lite"/>
    </source>
</evidence>
<sequence>MRLQQSFKGFVITLPFLFLLVQFLIIYQIMRPQQSFKGFVIILPFLFHLKMLIMLQSFIKKAFACEPAEYLIQGECCPMCSAGSRVYKHCTADSSTVCVPCVDKTYTDHPNGLPECEVCRDCDEGLALMKIQECTPTSNTICSVLPGYFCIVSSGSSCTIGQKHQSCSPGQFISRKGNAKEDTQCEDCPENTYSNGTLTKCEKHINCKSLGLKEKNPGTRAMDAECTEHSNTAAIVAGVIVVAIILIIGVFIILKKEKLQEGLHNLLHKPEQETNQARVAMHESSDIEQGELLNNG</sequence>
<dbReference type="PROSITE" id="PS50050">
    <property type="entry name" value="TNFR_NGFR_2"/>
    <property type="match status" value="2"/>
</dbReference>
<dbReference type="GO" id="GO:0050829">
    <property type="term" value="P:defense response to Gram-negative bacterium"/>
    <property type="evidence" value="ECO:0007669"/>
    <property type="project" value="TreeGrafter"/>
</dbReference>
<dbReference type="Proteomes" id="UP000694620">
    <property type="component" value="Unassembled WGS sequence"/>
</dbReference>
<dbReference type="AlphaFoldDB" id="A0A8C4T8C0"/>
<reference evidence="5" key="1">
    <citation type="submission" date="2025-08" db="UniProtKB">
        <authorList>
            <consortium name="Ensembl"/>
        </authorList>
    </citation>
    <scope>IDENTIFICATION</scope>
</reference>
<keyword evidence="3" id="KW-1133">Transmembrane helix</keyword>
<dbReference type="OrthoDB" id="10031141at2759"/>
<dbReference type="GO" id="GO:0046642">
    <property type="term" value="P:negative regulation of alpha-beta T cell proliferation"/>
    <property type="evidence" value="ECO:0007669"/>
    <property type="project" value="TreeGrafter"/>
</dbReference>
<feature type="domain" description="TNFR-Cys" evidence="4">
    <location>
        <begin position="100"/>
        <end position="142"/>
    </location>
</feature>
<dbReference type="Gene3D" id="2.10.50.10">
    <property type="entry name" value="Tumor Necrosis Factor Receptor, subunit A, domain 2"/>
    <property type="match status" value="3"/>
</dbReference>
<evidence type="ECO:0000313" key="6">
    <source>
        <dbReference type="Proteomes" id="UP000694620"/>
    </source>
</evidence>
<feature type="region of interest" description="Disordered" evidence="2">
    <location>
        <begin position="274"/>
        <end position="296"/>
    </location>
</feature>
<evidence type="ECO:0000256" key="1">
    <source>
        <dbReference type="PROSITE-ProRule" id="PRU00206"/>
    </source>
</evidence>
<dbReference type="GO" id="GO:0004888">
    <property type="term" value="F:transmembrane signaling receptor activity"/>
    <property type="evidence" value="ECO:0007669"/>
    <property type="project" value="InterPro"/>
</dbReference>
<gene>
    <name evidence="5" type="primary">LOC114643119</name>
</gene>
<dbReference type="PANTHER" id="PTHR46838">
    <property type="entry name" value="TUMOR NECROSIS FACTOR RECEPTOR SUPERFAMILY MEMBER 14"/>
    <property type="match status" value="1"/>
</dbReference>
<evidence type="ECO:0000313" key="5">
    <source>
        <dbReference type="Ensembl" id="ENSECRP00000027792.1"/>
    </source>
</evidence>
<dbReference type="GeneID" id="114643119"/>
<name>A0A8C4T8C0_ERPCA</name>
<dbReference type="GO" id="GO:0006955">
    <property type="term" value="P:immune response"/>
    <property type="evidence" value="ECO:0007669"/>
    <property type="project" value="InterPro"/>
</dbReference>
<dbReference type="GO" id="GO:0002720">
    <property type="term" value="P:positive regulation of cytokine production involved in immune response"/>
    <property type="evidence" value="ECO:0007669"/>
    <property type="project" value="TreeGrafter"/>
</dbReference>
<evidence type="ECO:0000259" key="4">
    <source>
        <dbReference type="PROSITE" id="PS50050"/>
    </source>
</evidence>
<dbReference type="GeneTree" id="ENSGT00950000183126"/>
<dbReference type="PROSITE" id="PS00652">
    <property type="entry name" value="TNFR_NGFR_1"/>
    <property type="match status" value="2"/>
</dbReference>